<dbReference type="AlphaFoldDB" id="A0A1H3NR79"/>
<evidence type="ECO:0000313" key="2">
    <source>
        <dbReference type="Proteomes" id="UP000198625"/>
    </source>
</evidence>
<dbReference type="EMBL" id="FNQE01000011">
    <property type="protein sequence ID" value="SDY91180.1"/>
    <property type="molecule type" value="Genomic_DNA"/>
</dbReference>
<dbReference type="RefSeq" id="WP_091728595.1">
    <property type="nucleotide sequence ID" value="NZ_FNQE01000011.1"/>
</dbReference>
<gene>
    <name evidence="1" type="ORF">SAMN05660462_01202</name>
</gene>
<organism evidence="1 2">
    <name type="scientific">Proteiniborus ethanoligenes</name>
    <dbReference type="NCBI Taxonomy" id="415015"/>
    <lineage>
        <taxon>Bacteria</taxon>
        <taxon>Bacillati</taxon>
        <taxon>Bacillota</taxon>
        <taxon>Clostridia</taxon>
        <taxon>Eubacteriales</taxon>
        <taxon>Proteiniborus</taxon>
    </lineage>
</organism>
<dbReference type="OrthoDB" id="1706537at2"/>
<dbReference type="STRING" id="415015.SAMN05660462_01202"/>
<proteinExistence type="predicted"/>
<accession>A0A1H3NR79</accession>
<keyword evidence="2" id="KW-1185">Reference proteome</keyword>
<dbReference type="Proteomes" id="UP000198625">
    <property type="component" value="Unassembled WGS sequence"/>
</dbReference>
<evidence type="ECO:0000313" key="1">
    <source>
        <dbReference type="EMBL" id="SDY91180.1"/>
    </source>
</evidence>
<reference evidence="1 2" key="1">
    <citation type="submission" date="2016-10" db="EMBL/GenBank/DDBJ databases">
        <authorList>
            <person name="de Groot N.N."/>
        </authorList>
    </citation>
    <scope>NUCLEOTIDE SEQUENCE [LARGE SCALE GENOMIC DNA]</scope>
    <source>
        <strain evidence="1 2">DSM 21650</strain>
    </source>
</reference>
<sequence length="150" mass="17856">MQKYSIHFEISQGRKTKNGMIVPTNYNFWEPLLSHFIKKCTHFRIDCWIDEEIAIEGAEVFGRVLDTGIDNMKVFTGEITKEFVFELIHNPFDEEGKIKWFSIFFMDEDKYVFSAEHYGSEFAAECLTKEEVEYIHSIIPKDFHFDVYDR</sequence>
<name>A0A1H3NR79_9FIRM</name>
<protein>
    <submittedName>
        <fullName evidence="1">Uncharacterized protein</fullName>
    </submittedName>
</protein>